<organism evidence="1">
    <name type="scientific">Rhizophora mucronata</name>
    <name type="common">Asiatic mangrove</name>
    <dbReference type="NCBI Taxonomy" id="61149"/>
    <lineage>
        <taxon>Eukaryota</taxon>
        <taxon>Viridiplantae</taxon>
        <taxon>Streptophyta</taxon>
        <taxon>Embryophyta</taxon>
        <taxon>Tracheophyta</taxon>
        <taxon>Spermatophyta</taxon>
        <taxon>Magnoliopsida</taxon>
        <taxon>eudicotyledons</taxon>
        <taxon>Gunneridae</taxon>
        <taxon>Pentapetalae</taxon>
        <taxon>rosids</taxon>
        <taxon>fabids</taxon>
        <taxon>Malpighiales</taxon>
        <taxon>Rhizophoraceae</taxon>
        <taxon>Rhizophora</taxon>
    </lineage>
</organism>
<dbReference type="AlphaFoldDB" id="A0A2P2KZB8"/>
<dbReference type="EMBL" id="GGEC01030562">
    <property type="protein sequence ID" value="MBX11046.1"/>
    <property type="molecule type" value="Transcribed_RNA"/>
</dbReference>
<reference evidence="1" key="1">
    <citation type="submission" date="2018-02" db="EMBL/GenBank/DDBJ databases">
        <title>Rhizophora mucronata_Transcriptome.</title>
        <authorList>
            <person name="Meera S.P."/>
            <person name="Sreeshan A."/>
            <person name="Augustine A."/>
        </authorList>
    </citation>
    <scope>NUCLEOTIDE SEQUENCE</scope>
    <source>
        <tissue evidence="1">Leaf</tissue>
    </source>
</reference>
<sequence>MAASAKITTGTNWSAMTAGTAAAAPTATTLFLPPKSLLFLRNCTLPAFRRSLCFSPPSQSLSRASQVKASSTAADSPAPQGISRLSGLIICIRIFACMCVNWL</sequence>
<proteinExistence type="predicted"/>
<name>A0A2P2KZB8_RHIMU</name>
<accession>A0A2P2KZB8</accession>
<evidence type="ECO:0000313" key="1">
    <source>
        <dbReference type="EMBL" id="MBX11046.1"/>
    </source>
</evidence>
<protein>
    <submittedName>
        <fullName evidence="1">Uncharacterized protein MANES_08G051700</fullName>
    </submittedName>
</protein>